<name>A0AAE2VY92_9RHOB</name>
<evidence type="ECO:0000313" key="2">
    <source>
        <dbReference type="EMBL" id="MBM1713808.1"/>
    </source>
</evidence>
<protein>
    <submittedName>
        <fullName evidence="2">Sulfotransferase</fullName>
    </submittedName>
</protein>
<gene>
    <name evidence="2" type="ORF">JQV55_09565</name>
</gene>
<reference evidence="2 3" key="1">
    <citation type="submission" date="2021-01" db="EMBL/GenBank/DDBJ databases">
        <title>Diatom-associated Roseobacters Show Island Model of Population Structure.</title>
        <authorList>
            <person name="Qu L."/>
            <person name="Feng X."/>
            <person name="Chen Y."/>
            <person name="Li L."/>
            <person name="Wang X."/>
            <person name="Hu Z."/>
            <person name="Wang H."/>
            <person name="Luo H."/>
        </authorList>
    </citation>
    <scope>NUCLEOTIDE SEQUENCE [LARGE SCALE GENOMIC DNA]</scope>
    <source>
        <strain evidence="2 3">TR60-84</strain>
    </source>
</reference>
<proteinExistence type="predicted"/>
<comment type="caution">
    <text evidence="2">The sequence shown here is derived from an EMBL/GenBank/DDBJ whole genome shotgun (WGS) entry which is preliminary data.</text>
</comment>
<dbReference type="PANTHER" id="PTHR10605:SF56">
    <property type="entry name" value="BIFUNCTIONAL HEPARAN SULFATE N-DEACETYLASE_N-SULFOTRANSFERASE"/>
    <property type="match status" value="1"/>
</dbReference>
<evidence type="ECO:0000313" key="3">
    <source>
        <dbReference type="Proteomes" id="UP000732193"/>
    </source>
</evidence>
<dbReference type="SUPFAM" id="SSF52540">
    <property type="entry name" value="P-loop containing nucleoside triphosphate hydrolases"/>
    <property type="match status" value="1"/>
</dbReference>
<dbReference type="RefSeq" id="WP_064225166.1">
    <property type="nucleotide sequence ID" value="NZ_JAFBRH010000002.1"/>
</dbReference>
<accession>A0AAE2VY92</accession>
<dbReference type="InterPro" id="IPR037359">
    <property type="entry name" value="NST/OST"/>
</dbReference>
<evidence type="ECO:0000256" key="1">
    <source>
        <dbReference type="ARBA" id="ARBA00022679"/>
    </source>
</evidence>
<dbReference type="GO" id="GO:0008146">
    <property type="term" value="F:sulfotransferase activity"/>
    <property type="evidence" value="ECO:0007669"/>
    <property type="project" value="InterPro"/>
</dbReference>
<dbReference type="Pfam" id="PF13469">
    <property type="entry name" value="Sulfotransfer_3"/>
    <property type="match status" value="1"/>
</dbReference>
<sequence length="293" mass="34829">MSKALFSNLFLSVGAMKAGTTWLYAVLSRHPALHFAMEKEIHYFYHRYVNPNQLSEAYRLREAKNRYLFRFDPEKANIDAIRANLHWVAQYLSRPVDDYWYRNLFHMRDHQQYACDFSNLHAQLPMEAWPQISSKCERLRVLYTMRDPVQRLWSHTKFHLQLTGHLDKLETWGPPEFAEFIQRRHIWVNAEYGTVLRNLKGGLSPEMYKVIFYENLHQDQRGTLRGIEDFLDLPPFDYPQAVLEQRFTESVKHKMPAFFPTLVREDVMRICDEVSAEGYQVPDRWTVPAPVDA</sequence>
<organism evidence="2 3">
    <name type="scientific">Sulfitobacter geojensis</name>
    <dbReference type="NCBI Taxonomy" id="1342299"/>
    <lineage>
        <taxon>Bacteria</taxon>
        <taxon>Pseudomonadati</taxon>
        <taxon>Pseudomonadota</taxon>
        <taxon>Alphaproteobacteria</taxon>
        <taxon>Rhodobacterales</taxon>
        <taxon>Roseobacteraceae</taxon>
        <taxon>Sulfitobacter</taxon>
    </lineage>
</organism>
<dbReference type="AlphaFoldDB" id="A0AAE2VY92"/>
<dbReference type="EMBL" id="JAFBRM010000002">
    <property type="protein sequence ID" value="MBM1713808.1"/>
    <property type="molecule type" value="Genomic_DNA"/>
</dbReference>
<keyword evidence="1" id="KW-0808">Transferase</keyword>
<dbReference type="Proteomes" id="UP000732193">
    <property type="component" value="Unassembled WGS sequence"/>
</dbReference>
<dbReference type="Gene3D" id="3.40.50.300">
    <property type="entry name" value="P-loop containing nucleotide triphosphate hydrolases"/>
    <property type="match status" value="1"/>
</dbReference>
<keyword evidence="3" id="KW-1185">Reference proteome</keyword>
<dbReference type="PANTHER" id="PTHR10605">
    <property type="entry name" value="HEPARAN SULFATE SULFOTRANSFERASE"/>
    <property type="match status" value="1"/>
</dbReference>
<dbReference type="InterPro" id="IPR027417">
    <property type="entry name" value="P-loop_NTPase"/>
</dbReference>